<proteinExistence type="inferred from homology"/>
<evidence type="ECO:0000256" key="9">
    <source>
        <dbReference type="SAM" id="SignalP"/>
    </source>
</evidence>
<keyword evidence="12" id="KW-0675">Receptor</keyword>
<dbReference type="Pfam" id="PF13620">
    <property type="entry name" value="CarboxypepD_reg"/>
    <property type="match status" value="1"/>
</dbReference>
<comment type="subcellular location">
    <subcellularLocation>
        <location evidence="1 7">Cell outer membrane</location>
        <topology evidence="1 7">Multi-pass membrane protein</topology>
    </subcellularLocation>
</comment>
<dbReference type="PROSITE" id="PS52016">
    <property type="entry name" value="TONB_DEPENDENT_REC_3"/>
    <property type="match status" value="1"/>
</dbReference>
<dbReference type="SUPFAM" id="SSF56935">
    <property type="entry name" value="Porins"/>
    <property type="match status" value="1"/>
</dbReference>
<keyword evidence="2 7" id="KW-0813">Transport</keyword>
<feature type="signal peptide" evidence="9">
    <location>
        <begin position="1"/>
        <end position="28"/>
    </location>
</feature>
<keyword evidence="13" id="KW-1185">Reference proteome</keyword>
<evidence type="ECO:0000256" key="6">
    <source>
        <dbReference type="ARBA" id="ARBA00023237"/>
    </source>
</evidence>
<evidence type="ECO:0000256" key="4">
    <source>
        <dbReference type="ARBA" id="ARBA00022692"/>
    </source>
</evidence>
<dbReference type="AlphaFoldDB" id="A0A845PXD1"/>
<dbReference type="Gene3D" id="2.40.170.20">
    <property type="entry name" value="TonB-dependent receptor, beta-barrel domain"/>
    <property type="match status" value="1"/>
</dbReference>
<dbReference type="PANTHER" id="PTHR40980:SF4">
    <property type="entry name" value="TONB-DEPENDENT RECEPTOR-LIKE BETA-BARREL DOMAIN-CONTAINING PROTEIN"/>
    <property type="match status" value="1"/>
</dbReference>
<keyword evidence="9" id="KW-0732">Signal</keyword>
<dbReference type="Proteomes" id="UP000553459">
    <property type="component" value="Unassembled WGS sequence"/>
</dbReference>
<comment type="similarity">
    <text evidence="7">Belongs to the TonB-dependent receptor family.</text>
</comment>
<gene>
    <name evidence="12" type="ORF">GNY06_06265</name>
</gene>
<dbReference type="Pfam" id="PF14905">
    <property type="entry name" value="OMP_b-brl_3"/>
    <property type="match status" value="1"/>
</dbReference>
<reference evidence="12 13" key="1">
    <citation type="submission" date="2019-11" db="EMBL/GenBank/DDBJ databases">
        <title>Characterization of Elizabethkingia argenteiflava sp. nov., isolated from inner surface of Soybean Pods.</title>
        <authorList>
            <person name="Mo S."/>
        </authorList>
    </citation>
    <scope>NUCLEOTIDE SEQUENCE [LARGE SCALE GENOMIC DNA]</scope>
    <source>
        <strain evidence="12 13">YB22</strain>
    </source>
</reference>
<dbReference type="Pfam" id="PF07715">
    <property type="entry name" value="Plug"/>
    <property type="match status" value="1"/>
</dbReference>
<feature type="region of interest" description="Disordered" evidence="8">
    <location>
        <begin position="825"/>
        <end position="849"/>
    </location>
</feature>
<name>A0A845PXD1_9FLAO</name>
<evidence type="ECO:0000256" key="2">
    <source>
        <dbReference type="ARBA" id="ARBA00022448"/>
    </source>
</evidence>
<accession>A0A845PXD1</accession>
<dbReference type="Gene3D" id="2.170.130.10">
    <property type="entry name" value="TonB-dependent receptor, plug domain"/>
    <property type="match status" value="1"/>
</dbReference>
<evidence type="ECO:0000256" key="7">
    <source>
        <dbReference type="PROSITE-ProRule" id="PRU01360"/>
    </source>
</evidence>
<comment type="caution">
    <text evidence="12">The sequence shown here is derived from an EMBL/GenBank/DDBJ whole genome shotgun (WGS) entry which is preliminary data.</text>
</comment>
<evidence type="ECO:0000313" key="12">
    <source>
        <dbReference type="EMBL" id="NAW50988.1"/>
    </source>
</evidence>
<protein>
    <submittedName>
        <fullName evidence="12">TonB-dependent receptor</fullName>
    </submittedName>
</protein>
<keyword evidence="5 7" id="KW-0472">Membrane</keyword>
<dbReference type="GO" id="GO:0009279">
    <property type="term" value="C:cell outer membrane"/>
    <property type="evidence" value="ECO:0007669"/>
    <property type="project" value="UniProtKB-SubCell"/>
</dbReference>
<evidence type="ECO:0000259" key="11">
    <source>
        <dbReference type="Pfam" id="PF14905"/>
    </source>
</evidence>
<dbReference type="InterPro" id="IPR012910">
    <property type="entry name" value="Plug_dom"/>
</dbReference>
<keyword evidence="3 7" id="KW-1134">Transmembrane beta strand</keyword>
<dbReference type="PANTHER" id="PTHR40980">
    <property type="entry name" value="PLUG DOMAIN-CONTAINING PROTEIN"/>
    <property type="match status" value="1"/>
</dbReference>
<keyword evidence="4 7" id="KW-0812">Transmembrane</keyword>
<dbReference type="SUPFAM" id="SSF49464">
    <property type="entry name" value="Carboxypeptidase regulatory domain-like"/>
    <property type="match status" value="1"/>
</dbReference>
<feature type="domain" description="Outer membrane protein beta-barrel" evidence="11">
    <location>
        <begin position="403"/>
        <end position="818"/>
    </location>
</feature>
<dbReference type="InterPro" id="IPR039426">
    <property type="entry name" value="TonB-dep_rcpt-like"/>
</dbReference>
<dbReference type="InterPro" id="IPR008969">
    <property type="entry name" value="CarboxyPept-like_regulatory"/>
</dbReference>
<dbReference type="InterPro" id="IPR041700">
    <property type="entry name" value="OMP_b-brl_3"/>
</dbReference>
<dbReference type="Gene3D" id="2.60.40.1120">
    <property type="entry name" value="Carboxypeptidase-like, regulatory domain"/>
    <property type="match status" value="1"/>
</dbReference>
<dbReference type="InterPro" id="IPR036942">
    <property type="entry name" value="Beta-barrel_TonB_sf"/>
</dbReference>
<feature type="chain" id="PRO_5032912655" evidence="9">
    <location>
        <begin position="29"/>
        <end position="849"/>
    </location>
</feature>
<evidence type="ECO:0000256" key="1">
    <source>
        <dbReference type="ARBA" id="ARBA00004571"/>
    </source>
</evidence>
<evidence type="ECO:0000256" key="3">
    <source>
        <dbReference type="ARBA" id="ARBA00022452"/>
    </source>
</evidence>
<evidence type="ECO:0000313" key="13">
    <source>
        <dbReference type="Proteomes" id="UP000553459"/>
    </source>
</evidence>
<dbReference type="InterPro" id="IPR037066">
    <property type="entry name" value="Plug_dom_sf"/>
</dbReference>
<keyword evidence="6 7" id="KW-0998">Cell outer membrane</keyword>
<organism evidence="12 13">
    <name type="scientific">Elizabethkingia argenteiflava</name>
    <dbReference type="NCBI Taxonomy" id="2681556"/>
    <lineage>
        <taxon>Bacteria</taxon>
        <taxon>Pseudomonadati</taxon>
        <taxon>Bacteroidota</taxon>
        <taxon>Flavobacteriia</taxon>
        <taxon>Flavobacteriales</taxon>
        <taxon>Weeksellaceae</taxon>
        <taxon>Elizabethkingia</taxon>
    </lineage>
</organism>
<dbReference type="EMBL" id="JAAABJ010000491">
    <property type="protein sequence ID" value="NAW50988.1"/>
    <property type="molecule type" value="Genomic_DNA"/>
</dbReference>
<sequence length="849" mass="95480">MKTEIKQRIIPHMLGLSLTFSAAVSAFAQQQKLGISGKITTLGGNAVPYASISFTHKNQPVLSDGSIADHDGNYVLHLSPGTYSLQVEAPGFKTLHIEKTIHTAGALDDIQIQSLTQEGENKKIQHIEGVTITATSTSPYKVALDKKTYDPSADLISAGGTLQDILGNVPSVSVDTDGSISMRGNSNIKFLINGKPSSLLGGDDNESALQSIPADQIEKIEVITNPSSKFEASGTSGILNIILKKNKKSGFSGNVTGSLGYRPKTALSTNLSWKKDNWTWFLNGGGGYTEHKGQNNSEITYKNKPAPLTSSETDVLIHQKQTGENIIYKDKYNLSTGFTYDISSNTSFNISGMLRSFEGDKKQSFNTYNDFSSFTGYKHTLNHRWSEGKSNNLALQGDLGLEHRFNNKGHSLSLSLSLQQYRNDESATIEEITELRSLEKENTDRKSVEKSFIAKADYELPIGEQSKLEAGYRLDSNHSENNSKVIASIPNPLILNYNNTADYQEVFNAFYIQFKSTLGALNYQLGLRDEVSNITINYSNLAAQTIDKTKNYNNLFPSIFLSYNFSKAHQLLINYSRRIDRPISFFLLPFPNYSNNQNIFEGNIDINPSYADFYELGYNLQRKKININPTLYYRHGTDDTKILVYRPDERESVFYTKPINLGTSDRYGLDINFTYDPFPWLKLMGSLDLFGYITTGRADYKTLDKEGQPKMESMNFKGNGFSSSTRLNTTFKIDKSFSLQLQGHYKGSQHTANQKKADMYTLNIGISKSLWKGDGTLSFNIRDVFNTRRMETFNFNDDYIQHNSMQWQPRQFLISLSYQFKQGEKIENSQRKKDNNNPDNKSEDSYEIS</sequence>
<feature type="domain" description="TonB-dependent receptor plug" evidence="10">
    <location>
        <begin position="160"/>
        <end position="237"/>
    </location>
</feature>
<evidence type="ECO:0000256" key="5">
    <source>
        <dbReference type="ARBA" id="ARBA00023136"/>
    </source>
</evidence>
<evidence type="ECO:0000256" key="8">
    <source>
        <dbReference type="SAM" id="MobiDB-lite"/>
    </source>
</evidence>
<evidence type="ECO:0000259" key="10">
    <source>
        <dbReference type="Pfam" id="PF07715"/>
    </source>
</evidence>
<dbReference type="RefSeq" id="WP_166519280.1">
    <property type="nucleotide sequence ID" value="NZ_JAAABJ010000491.1"/>
</dbReference>